<proteinExistence type="predicted"/>
<dbReference type="Pfam" id="PF01177">
    <property type="entry name" value="Asp_Glu_race"/>
    <property type="match status" value="1"/>
</dbReference>
<organism evidence="1 2">
    <name type="scientific">Flavobacterium frigidarium</name>
    <dbReference type="NCBI Taxonomy" id="99286"/>
    <lineage>
        <taxon>Bacteria</taxon>
        <taxon>Pseudomonadati</taxon>
        <taxon>Bacteroidota</taxon>
        <taxon>Flavobacteriia</taxon>
        <taxon>Flavobacteriales</taxon>
        <taxon>Flavobacteriaceae</taxon>
        <taxon>Flavobacterium</taxon>
    </lineage>
</organism>
<dbReference type="SUPFAM" id="SSF53681">
    <property type="entry name" value="Aspartate/glutamate racemase"/>
    <property type="match status" value="2"/>
</dbReference>
<evidence type="ECO:0000313" key="2">
    <source>
        <dbReference type="Proteomes" id="UP001568894"/>
    </source>
</evidence>
<name>A0ABV4KA83_9FLAO</name>
<dbReference type="InterPro" id="IPR015942">
    <property type="entry name" value="Asp/Glu/hydantoin_racemase"/>
</dbReference>
<comment type="caution">
    <text evidence="1">The sequence shown here is derived from an EMBL/GenBank/DDBJ whole genome shotgun (WGS) entry which is preliminary data.</text>
</comment>
<dbReference type="RefSeq" id="WP_371568333.1">
    <property type="nucleotide sequence ID" value="NZ_JASMRN010000003.1"/>
</dbReference>
<dbReference type="EMBL" id="JASMRN010000003">
    <property type="protein sequence ID" value="MEZ7514497.1"/>
    <property type="molecule type" value="Genomic_DNA"/>
</dbReference>
<accession>A0ABV4KA83</accession>
<keyword evidence="2" id="KW-1185">Reference proteome</keyword>
<reference evidence="1 2" key="1">
    <citation type="submission" date="2023-05" db="EMBL/GenBank/DDBJ databases">
        <title>Adaptations of aquatic viruses from atmosphere-close ecosystems of the Central Arctic Ocean.</title>
        <authorList>
            <person name="Rahlff J."/>
            <person name="Holmfeldt K."/>
        </authorList>
    </citation>
    <scope>NUCLEOTIDE SEQUENCE [LARGE SCALE GENOMIC DNA]</scope>
    <source>
        <strain evidence="1 2">Arc14</strain>
    </source>
</reference>
<protein>
    <submittedName>
        <fullName evidence="1">Aspartate/glutamate racemase family protein</fullName>
    </submittedName>
</protein>
<gene>
    <name evidence="1" type="ORF">QO192_04275</name>
</gene>
<dbReference type="Gene3D" id="3.40.50.1860">
    <property type="match status" value="2"/>
</dbReference>
<sequence length="221" mass="25438">MSKESVGLLGLGSRSTLYYIEQLNRLYNKKMGGYSTFPFMMINTNFDTINSLLPNPSNELDAVLTEYVTRLEKLEITAILIPNITLHETIDRLKIRKKILHPLILTTNKIIEQEWSTVFLFGSLHTMESNYVSSYLESKGISVEIPSKEDRLFIDTVRKQVYAKTETPDLRATYHKMLNKYTEEFPIILACTELSILKPIDNNRIIDMVQLQVEEAVLLAD</sequence>
<dbReference type="InterPro" id="IPR001920">
    <property type="entry name" value="Asp/Glu_race"/>
</dbReference>
<dbReference type="Proteomes" id="UP001568894">
    <property type="component" value="Unassembled WGS sequence"/>
</dbReference>
<evidence type="ECO:0000313" key="1">
    <source>
        <dbReference type="EMBL" id="MEZ7514497.1"/>
    </source>
</evidence>